<evidence type="ECO:0000313" key="1">
    <source>
        <dbReference type="EMBL" id="AWN47732.1"/>
    </source>
</evidence>
<dbReference type="EMBL" id="CP029553">
    <property type="protein sequence ID" value="AWN47732.1"/>
    <property type="molecule type" value="Genomic_DNA"/>
</dbReference>
<evidence type="ECO:0008006" key="3">
    <source>
        <dbReference type="Google" id="ProtNLM"/>
    </source>
</evidence>
<protein>
    <recommendedName>
        <fullName evidence="3">Class I SAM-dependent methyltransferase</fullName>
    </recommendedName>
</protein>
<proteinExistence type="predicted"/>
<organism evidence="1 2">
    <name type="scientific">Methylobacterium terrae</name>
    <dbReference type="NCBI Taxonomy" id="2202827"/>
    <lineage>
        <taxon>Bacteria</taxon>
        <taxon>Pseudomonadati</taxon>
        <taxon>Pseudomonadota</taxon>
        <taxon>Alphaproteobacteria</taxon>
        <taxon>Hyphomicrobiales</taxon>
        <taxon>Methylobacteriaceae</taxon>
        <taxon>Methylobacterium</taxon>
    </lineage>
</organism>
<name>A0A2U8WR99_9HYPH</name>
<evidence type="ECO:0000313" key="2">
    <source>
        <dbReference type="Proteomes" id="UP000245444"/>
    </source>
</evidence>
<gene>
    <name evidence="1" type="ORF">DK419_16585</name>
</gene>
<dbReference type="OrthoDB" id="5449792at2"/>
<reference evidence="1 2" key="1">
    <citation type="submission" date="2018-05" db="EMBL/GenBank/DDBJ databases">
        <title>Complete Genome Sequence of Methylobacterium sp. 17Sr1-28.</title>
        <authorList>
            <person name="Srinivasan S."/>
        </authorList>
    </citation>
    <scope>NUCLEOTIDE SEQUENCE [LARGE SCALE GENOMIC DNA]</scope>
    <source>
        <strain evidence="1 2">17Sr1-28</strain>
    </source>
</reference>
<dbReference type="KEGG" id="mtea:DK419_16585"/>
<dbReference type="RefSeq" id="WP_109960053.1">
    <property type="nucleotide sequence ID" value="NZ_CP029553.1"/>
</dbReference>
<accession>A0A2U8WR99</accession>
<sequence>MLLDLAHWLVLPAPLPARRLGYVGDSVRLASRSRRCRAPWAPHLAAAKATVRAAIEGLARRDTAVVLGSGLLDDVPIDALASAFRRVVLVDAVHPWRARWRARRHPNVSRVTHDLSGAQGLLLGARDAFGPLLPPVCRGADLVVSANLLSQLPILPVARLEAAGRIGAWTDPEAFGRRIVAAHLDALAGLSARICLVTDRDEAEEDRYGRVRERIDLLYGIDPGPAPREWDWELAPFGEAYRDRRLVHRVSAWPDWRPAGERPARERPA</sequence>
<dbReference type="Proteomes" id="UP000245444">
    <property type="component" value="Chromosome"/>
</dbReference>
<dbReference type="AlphaFoldDB" id="A0A2U8WR99"/>
<keyword evidence="2" id="KW-1185">Reference proteome</keyword>